<dbReference type="AlphaFoldDB" id="A0A9P5NAB7"/>
<gene>
    <name evidence="1" type="ORF">CPB84DRAFT_1799000</name>
</gene>
<proteinExistence type="predicted"/>
<protein>
    <submittedName>
        <fullName evidence="1">Uncharacterized protein</fullName>
    </submittedName>
</protein>
<evidence type="ECO:0000313" key="2">
    <source>
        <dbReference type="Proteomes" id="UP000724874"/>
    </source>
</evidence>
<evidence type="ECO:0000313" key="1">
    <source>
        <dbReference type="EMBL" id="KAF8872809.1"/>
    </source>
</evidence>
<comment type="caution">
    <text evidence="1">The sequence shown here is derived from an EMBL/GenBank/DDBJ whole genome shotgun (WGS) entry which is preliminary data.</text>
</comment>
<dbReference type="Proteomes" id="UP000724874">
    <property type="component" value="Unassembled WGS sequence"/>
</dbReference>
<name>A0A9P5NAB7_GYMJU</name>
<dbReference type="EMBL" id="JADNYJ010000255">
    <property type="protein sequence ID" value="KAF8872809.1"/>
    <property type="molecule type" value="Genomic_DNA"/>
</dbReference>
<keyword evidence="2" id="KW-1185">Reference proteome</keyword>
<accession>A0A9P5NAB7</accession>
<reference evidence="1" key="1">
    <citation type="submission" date="2020-11" db="EMBL/GenBank/DDBJ databases">
        <authorList>
            <consortium name="DOE Joint Genome Institute"/>
            <person name="Ahrendt S."/>
            <person name="Riley R."/>
            <person name="Andreopoulos W."/>
            <person name="LaButti K."/>
            <person name="Pangilinan J."/>
            <person name="Ruiz-duenas F.J."/>
            <person name="Barrasa J.M."/>
            <person name="Sanchez-Garcia M."/>
            <person name="Camarero S."/>
            <person name="Miyauchi S."/>
            <person name="Serrano A."/>
            <person name="Linde D."/>
            <person name="Babiker R."/>
            <person name="Drula E."/>
            <person name="Ayuso-Fernandez I."/>
            <person name="Pacheco R."/>
            <person name="Padilla G."/>
            <person name="Ferreira P."/>
            <person name="Barriuso J."/>
            <person name="Kellner H."/>
            <person name="Castanera R."/>
            <person name="Alfaro M."/>
            <person name="Ramirez L."/>
            <person name="Pisabarro A.G."/>
            <person name="Kuo A."/>
            <person name="Tritt A."/>
            <person name="Lipzen A."/>
            <person name="He G."/>
            <person name="Yan M."/>
            <person name="Ng V."/>
            <person name="Cullen D."/>
            <person name="Martin F."/>
            <person name="Rosso M.-N."/>
            <person name="Henrissat B."/>
            <person name="Hibbett D."/>
            <person name="Martinez A.T."/>
            <person name="Grigoriev I.V."/>
        </authorList>
    </citation>
    <scope>NUCLEOTIDE SEQUENCE</scope>
    <source>
        <strain evidence="1">AH 44721</strain>
    </source>
</reference>
<organism evidence="1 2">
    <name type="scientific">Gymnopilus junonius</name>
    <name type="common">Spectacular rustgill mushroom</name>
    <name type="synonym">Gymnopilus spectabilis subsp. junonius</name>
    <dbReference type="NCBI Taxonomy" id="109634"/>
    <lineage>
        <taxon>Eukaryota</taxon>
        <taxon>Fungi</taxon>
        <taxon>Dikarya</taxon>
        <taxon>Basidiomycota</taxon>
        <taxon>Agaricomycotina</taxon>
        <taxon>Agaricomycetes</taxon>
        <taxon>Agaricomycetidae</taxon>
        <taxon>Agaricales</taxon>
        <taxon>Agaricineae</taxon>
        <taxon>Hymenogastraceae</taxon>
        <taxon>Gymnopilus</taxon>
    </lineage>
</organism>
<sequence length="231" mass="26330">MYIVLTLPPLPTYDNGEEIEEWYNNLNRRCGLVSLFLSRPNSRRFILQWLELRALAQPPTMITVVPSNVNANASNHLITEDQMSTPDLFRPRDTKPDADIMQTESQTFAVRSGEAKENYKKNLTGSEICLEERQENPVIPVQSEQSLGYERQFVAQRITDSGRDGHTNGVDVTGRNGPTTSVHWELPVKRARMDFNRSGCAICRAPEYDVTDMLQCWCTFFVGDGEIEDMH</sequence>